<organism evidence="1">
    <name type="scientific">Siphoviridae sp. ctc6d98</name>
    <dbReference type="NCBI Taxonomy" id="2825569"/>
    <lineage>
        <taxon>Viruses</taxon>
        <taxon>Duplodnaviria</taxon>
        <taxon>Heunggongvirae</taxon>
        <taxon>Uroviricota</taxon>
        <taxon>Caudoviricetes</taxon>
    </lineage>
</organism>
<accession>A0A8S5PBM3</accession>
<protein>
    <submittedName>
        <fullName evidence="1">Uncharacterized protein</fullName>
    </submittedName>
</protein>
<proteinExistence type="predicted"/>
<dbReference type="EMBL" id="BK015386">
    <property type="protein sequence ID" value="DAE04370.1"/>
    <property type="molecule type" value="Genomic_DNA"/>
</dbReference>
<name>A0A8S5PBM3_9CAUD</name>
<sequence length="143" mass="14632">MPEYTSNAVQIVAAGGNVLFTETPVPCTKGYVVHREGAGVITLRGIVNSCAQSARYKVSFGGNIAIPTGGTVGAISIALAIGGEPIPASSMISTPAAVGEYQNVFGSLFVTVPRGCCYTIAVENTSGQAIEIQNANIIVERVA</sequence>
<evidence type="ECO:0000313" key="1">
    <source>
        <dbReference type="EMBL" id="DAE04370.1"/>
    </source>
</evidence>
<reference evidence="1" key="1">
    <citation type="journal article" date="2021" name="Proc. Natl. Acad. Sci. U.S.A.">
        <title>A Catalog of Tens of Thousands of Viruses from Human Metagenomes Reveals Hidden Associations with Chronic Diseases.</title>
        <authorList>
            <person name="Tisza M.J."/>
            <person name="Buck C.B."/>
        </authorList>
    </citation>
    <scope>NUCLEOTIDE SEQUENCE</scope>
    <source>
        <strain evidence="1">Ctc6d98</strain>
    </source>
</reference>